<dbReference type="InterPro" id="IPR005279">
    <property type="entry name" value="Dipep/tripep_permease"/>
</dbReference>
<dbReference type="EMBL" id="LANP01000027">
    <property type="protein sequence ID" value="KJV55151.1"/>
    <property type="molecule type" value="Genomic_DNA"/>
</dbReference>
<dbReference type="SUPFAM" id="SSF103473">
    <property type="entry name" value="MFS general substrate transporter"/>
    <property type="match status" value="1"/>
</dbReference>
<dbReference type="CDD" id="cd17346">
    <property type="entry name" value="MFS_DtpA_like"/>
    <property type="match status" value="1"/>
</dbReference>
<dbReference type="OrthoDB" id="9794076at2"/>
<dbReference type="InterPro" id="IPR020846">
    <property type="entry name" value="MFS_dom"/>
</dbReference>
<dbReference type="GO" id="GO:0015833">
    <property type="term" value="P:peptide transport"/>
    <property type="evidence" value="ECO:0007669"/>
    <property type="project" value="UniProtKB-KW"/>
</dbReference>
<dbReference type="PANTHER" id="PTHR23517:SF15">
    <property type="entry name" value="PROTON-DEPENDENT OLIGOPEPTIDE FAMILY TRANSPORT PROTEIN"/>
    <property type="match status" value="1"/>
</dbReference>
<reference evidence="10 11" key="1">
    <citation type="submission" date="2015-02" db="EMBL/GenBank/DDBJ databases">
        <title>Genome Sequencing of Rickettsiales.</title>
        <authorList>
            <person name="Daugherty S.C."/>
            <person name="Su Q."/>
            <person name="Abolude K."/>
            <person name="Beier-Sexton M."/>
            <person name="Carlyon J.A."/>
            <person name="Carter R."/>
            <person name="Day N.P."/>
            <person name="Dumler S.J."/>
            <person name="Dyachenko V."/>
            <person name="Godinez A."/>
            <person name="Kurtti T.J."/>
            <person name="Lichay M."/>
            <person name="Mullins K.E."/>
            <person name="Ott S."/>
            <person name="Pappas-Brown V."/>
            <person name="Paris D.H."/>
            <person name="Patel P."/>
            <person name="Richards A.L."/>
            <person name="Sadzewicz L."/>
            <person name="Sears K."/>
            <person name="Seidman D."/>
            <person name="Sengamalay N."/>
            <person name="Stenos J."/>
            <person name="Tallon L.J."/>
            <person name="Vincent G."/>
            <person name="Fraser C.M."/>
            <person name="Munderloh U."/>
            <person name="Dunning-Hotopp J.C."/>
        </authorList>
    </citation>
    <scope>NUCLEOTIDE SEQUENCE [LARGE SCALE GENOMIC DNA]</scope>
    <source>
        <strain evidence="10 11">Fuller</strain>
    </source>
</reference>
<dbReference type="GO" id="GO:1904680">
    <property type="term" value="F:peptide transmembrane transporter activity"/>
    <property type="evidence" value="ECO:0007669"/>
    <property type="project" value="InterPro"/>
</dbReference>
<proteinExistence type="predicted"/>
<dbReference type="Pfam" id="PF00854">
    <property type="entry name" value="PTR2"/>
    <property type="match status" value="1"/>
</dbReference>
<dbReference type="InterPro" id="IPR036259">
    <property type="entry name" value="MFS_trans_sf"/>
</dbReference>
<feature type="transmembrane region" description="Helical" evidence="8">
    <location>
        <begin position="252"/>
        <end position="270"/>
    </location>
</feature>
<evidence type="ECO:0000256" key="8">
    <source>
        <dbReference type="SAM" id="Phobius"/>
    </source>
</evidence>
<dbReference type="GO" id="GO:0005886">
    <property type="term" value="C:plasma membrane"/>
    <property type="evidence" value="ECO:0007669"/>
    <property type="project" value="UniProtKB-SubCell"/>
</dbReference>
<evidence type="ECO:0000256" key="2">
    <source>
        <dbReference type="ARBA" id="ARBA00022448"/>
    </source>
</evidence>
<evidence type="ECO:0000256" key="3">
    <source>
        <dbReference type="ARBA" id="ARBA00022475"/>
    </source>
</evidence>
<dbReference type="Gene3D" id="1.20.1250.20">
    <property type="entry name" value="MFS general substrate transporter like domains"/>
    <property type="match status" value="1"/>
</dbReference>
<dbReference type="RefSeq" id="WP_045797544.1">
    <property type="nucleotide sequence ID" value="NZ_LANP01000027.1"/>
</dbReference>
<protein>
    <submittedName>
        <fullName evidence="10">H+ symporter family protein</fullName>
    </submittedName>
</protein>
<keyword evidence="3" id="KW-1003">Cell membrane</keyword>
<keyword evidence="5" id="KW-0653">Protein transport</keyword>
<accession>A0A0F3MHM5</accession>
<feature type="transmembrane region" description="Helical" evidence="8">
    <location>
        <begin position="91"/>
        <end position="109"/>
    </location>
</feature>
<feature type="transmembrane region" description="Helical" evidence="8">
    <location>
        <begin position="155"/>
        <end position="177"/>
    </location>
</feature>
<feature type="transmembrane region" description="Helical" evidence="8">
    <location>
        <begin position="183"/>
        <end position="202"/>
    </location>
</feature>
<evidence type="ECO:0000256" key="6">
    <source>
        <dbReference type="ARBA" id="ARBA00022989"/>
    </source>
</evidence>
<gene>
    <name evidence="10" type="ORF">OCHUTO_0954</name>
</gene>
<evidence type="ECO:0000256" key="7">
    <source>
        <dbReference type="ARBA" id="ARBA00023136"/>
    </source>
</evidence>
<evidence type="ECO:0000259" key="9">
    <source>
        <dbReference type="PROSITE" id="PS50850"/>
    </source>
</evidence>
<keyword evidence="11" id="KW-1185">Reference proteome</keyword>
<name>A0A0F3MHM5_9RICK</name>
<comment type="caution">
    <text evidence="10">The sequence shown here is derived from an EMBL/GenBank/DDBJ whole genome shotgun (WGS) entry which is preliminary data.</text>
</comment>
<evidence type="ECO:0000313" key="11">
    <source>
        <dbReference type="Proteomes" id="UP000033616"/>
    </source>
</evidence>
<keyword evidence="6 8" id="KW-1133">Transmembrane helix</keyword>
<dbReference type="PANTHER" id="PTHR23517">
    <property type="entry name" value="RESISTANCE PROTEIN MDTM, PUTATIVE-RELATED-RELATED"/>
    <property type="match status" value="1"/>
</dbReference>
<dbReference type="Proteomes" id="UP000033616">
    <property type="component" value="Unassembled WGS sequence"/>
</dbReference>
<feature type="transmembrane region" description="Helical" evidence="8">
    <location>
        <begin position="282"/>
        <end position="298"/>
    </location>
</feature>
<feature type="transmembrane region" description="Helical" evidence="8">
    <location>
        <begin position="355"/>
        <end position="374"/>
    </location>
</feature>
<evidence type="ECO:0000256" key="4">
    <source>
        <dbReference type="ARBA" id="ARBA00022692"/>
    </source>
</evidence>
<keyword evidence="4 8" id="KW-0812">Transmembrane</keyword>
<evidence type="ECO:0000256" key="1">
    <source>
        <dbReference type="ARBA" id="ARBA00004651"/>
    </source>
</evidence>
<keyword evidence="7 8" id="KW-0472">Membrane</keyword>
<dbReference type="AlphaFoldDB" id="A0A0F3MHM5"/>
<evidence type="ECO:0000256" key="5">
    <source>
        <dbReference type="ARBA" id="ARBA00022856"/>
    </source>
</evidence>
<feature type="transmembrane region" description="Helical" evidence="8">
    <location>
        <begin position="115"/>
        <end position="134"/>
    </location>
</feature>
<feature type="domain" description="Major facilitator superfamily (MFS) profile" evidence="9">
    <location>
        <begin position="20"/>
        <end position="490"/>
    </location>
</feature>
<feature type="transmembrane region" description="Helical" evidence="8">
    <location>
        <begin position="419"/>
        <end position="438"/>
    </location>
</feature>
<dbReference type="InterPro" id="IPR000109">
    <property type="entry name" value="POT_fam"/>
</dbReference>
<feature type="transmembrane region" description="Helical" evidence="8">
    <location>
        <begin position="386"/>
        <end position="407"/>
    </location>
</feature>
<evidence type="ECO:0000313" key="10">
    <source>
        <dbReference type="EMBL" id="KJV55151.1"/>
    </source>
</evidence>
<feature type="transmembrane region" description="Helical" evidence="8">
    <location>
        <begin position="61"/>
        <end position="82"/>
    </location>
</feature>
<dbReference type="NCBIfam" id="TIGR00924">
    <property type="entry name" value="yjdL_sub1_fam"/>
    <property type="match status" value="1"/>
</dbReference>
<sequence>MKSSVNLSNTVTPTQVKKTPQFFLPLLFFVEMWERFSYYGMRSLLVLFLTSKLGFADIKAYTVYSLFAAIGYAGPVLGGFLADKLMGFRNMVLIGGTVIAAGHISMILVEFNSDLIYFGLSLIAVGTGMFKGNITNLLGACYDQDDSEERSKGFTLFYVSVNLGGALASISCGYIAHLYGWNYGFGLAGLGMIISLITFIKFQDTLGNKGLSSNPILINKRILGIKVFGIVLASCFLLALIASAMLIFSESFTSILILSGIIVLGVFANIVIKASAEQKPKLIVLSILIIFLMLFFALEMQLGSLMTLFTERNIQNNILGIVIPSSVSQAINPLSIIVLGFIFGKFFKFRKKNATAMFTFGLFTISICFFILYTGCLNANCGKVNYLYLIVAISVMGLGELCVAPLVQEQAVLLSPKNAKGVLMGIMMLSLAFSNLIGTEVSKYMSVPSINGEVNVFESLTIYKNGFLNVAISAAAISSSFLFFFKLVHKVISKQE</sequence>
<dbReference type="PROSITE" id="PS50850">
    <property type="entry name" value="MFS"/>
    <property type="match status" value="1"/>
</dbReference>
<feature type="transmembrane region" description="Helical" evidence="8">
    <location>
        <begin position="318"/>
        <end position="343"/>
    </location>
</feature>
<feature type="transmembrane region" description="Helical" evidence="8">
    <location>
        <begin position="223"/>
        <end position="246"/>
    </location>
</feature>
<keyword evidence="2" id="KW-0813">Transport</keyword>
<keyword evidence="5" id="KW-0571">Peptide transport</keyword>
<comment type="subcellular location">
    <subcellularLocation>
        <location evidence="1">Cell membrane</location>
        <topology evidence="1">Multi-pass membrane protein</topology>
    </subcellularLocation>
</comment>
<dbReference type="PATRIC" id="fig|1359168.3.peg.688"/>
<dbReference type="STRING" id="1359168.OCHUTO_0954"/>
<feature type="transmembrane region" description="Helical" evidence="8">
    <location>
        <begin position="466"/>
        <end position="485"/>
    </location>
</feature>
<organism evidence="10 11">
    <name type="scientific">Orientia chuto str. Dubai</name>
    <dbReference type="NCBI Taxonomy" id="1359168"/>
    <lineage>
        <taxon>Bacteria</taxon>
        <taxon>Pseudomonadati</taxon>
        <taxon>Pseudomonadota</taxon>
        <taxon>Alphaproteobacteria</taxon>
        <taxon>Rickettsiales</taxon>
        <taxon>Rickettsiaceae</taxon>
        <taxon>Rickettsieae</taxon>
        <taxon>Orientia</taxon>
    </lineage>
</organism>
<dbReference type="InterPro" id="IPR050171">
    <property type="entry name" value="MFS_Transporters"/>
</dbReference>